<proteinExistence type="predicted"/>
<name>A0ABR4NAW6_9FUNG</name>
<keyword evidence="2" id="KW-0547">Nucleotide-binding</keyword>
<gene>
    <name evidence="5" type="ORF">HK105_203784</name>
</gene>
<evidence type="ECO:0000256" key="2">
    <source>
        <dbReference type="ARBA" id="ARBA00022741"/>
    </source>
</evidence>
<dbReference type="SUPFAM" id="SSF47895">
    <property type="entry name" value="Transducin (alpha subunit), insertion domain"/>
    <property type="match status" value="2"/>
</dbReference>
<sequence length="684" mass="77462">MMKLRTEPHLLVLGSGDSGKTTFMKQIRIIHGGGYQEYERKAFREHIIENIRDSILRLIAGVKQNSSDDDLGSVKAHLALFNISASQDKISEIVEYYRNEASGNSTVLSPGIAKIVEEVWADQEVQATLLRIDARSISMQDTAGYFLERATKLADPSYLPDQEDILRVRSPTTQITEMCFKIENKMFHFFDVGGQQKHRKQWAPYFDKMHTVLFIVSLASYDQNLVEDPTINRMHDALQLFGDVCNNSLLKHIPVTLFLNKKDLFEKKLETSAIERYFPDFKGKNTLKYGTRYFEKKFRSTIQTKGEEADRAIVTHVTCCTDTTAMGVIIVSVLLLAPRQRSNEIDAQIAADKIVWDRIRSQPRILVLGSGDSGKSTFLKQLKILHGGGFSDDERRAFRVQIIGNIVDAIGGTIAVIRSLGLPIRSADVQAKISSLGDQLAMTSNLKPCEQLSSEMLADIESLWADADFQAAFRECKNLQDTAGYFLSQSAKFASDDYLPTDKDILHARLPTTQITETVFKIDNKFYRFFDVGGQQKHRKQWAPYFDDVHNIVFVASLSSYDQKLVEDPTINRMHDALNLFGQICNSPILKHVSITLMLNKKDIFEEKIKVTPINSFFPDYQGPPELKKGGRFFEKKFLAQNQQPEKRLWTHVTCCTDTKAMEVIIVTVLTTMLAADLKGNGFM</sequence>
<dbReference type="InterPro" id="IPR001019">
    <property type="entry name" value="Gprotein_alpha_su"/>
</dbReference>
<keyword evidence="4" id="KW-0807">Transducer</keyword>
<evidence type="ECO:0000256" key="1">
    <source>
        <dbReference type="ARBA" id="ARBA00022723"/>
    </source>
</evidence>
<comment type="caution">
    <text evidence="5">The sequence shown here is derived from an EMBL/GenBank/DDBJ whole genome shotgun (WGS) entry which is preliminary data.</text>
</comment>
<evidence type="ECO:0000313" key="6">
    <source>
        <dbReference type="Proteomes" id="UP001527925"/>
    </source>
</evidence>
<evidence type="ECO:0000313" key="5">
    <source>
        <dbReference type="EMBL" id="KAL2916670.1"/>
    </source>
</evidence>
<keyword evidence="3" id="KW-0342">GTP-binding</keyword>
<evidence type="ECO:0000256" key="4">
    <source>
        <dbReference type="ARBA" id="ARBA00023224"/>
    </source>
</evidence>
<protein>
    <submittedName>
        <fullName evidence="5">Uncharacterized protein</fullName>
    </submittedName>
</protein>
<keyword evidence="1" id="KW-0479">Metal-binding</keyword>
<dbReference type="PANTHER" id="PTHR10218">
    <property type="entry name" value="GTP-BINDING PROTEIN ALPHA SUBUNIT"/>
    <property type="match status" value="1"/>
</dbReference>
<dbReference type="PRINTS" id="PR01241">
    <property type="entry name" value="GPROTEINAFNG"/>
</dbReference>
<organism evidence="5 6">
    <name type="scientific">Polyrhizophydium stewartii</name>
    <dbReference type="NCBI Taxonomy" id="2732419"/>
    <lineage>
        <taxon>Eukaryota</taxon>
        <taxon>Fungi</taxon>
        <taxon>Fungi incertae sedis</taxon>
        <taxon>Chytridiomycota</taxon>
        <taxon>Chytridiomycota incertae sedis</taxon>
        <taxon>Chytridiomycetes</taxon>
        <taxon>Rhizophydiales</taxon>
        <taxon>Rhizophydiales incertae sedis</taxon>
        <taxon>Polyrhizophydium</taxon>
    </lineage>
</organism>
<evidence type="ECO:0000256" key="3">
    <source>
        <dbReference type="ARBA" id="ARBA00023134"/>
    </source>
</evidence>
<keyword evidence="6" id="KW-1185">Reference proteome</keyword>
<reference evidence="5 6" key="1">
    <citation type="submission" date="2023-09" db="EMBL/GenBank/DDBJ databases">
        <title>Pangenome analysis of Batrachochytrium dendrobatidis and related Chytrids.</title>
        <authorList>
            <person name="Yacoub M.N."/>
            <person name="Stajich J.E."/>
            <person name="James T.Y."/>
        </authorList>
    </citation>
    <scope>NUCLEOTIDE SEQUENCE [LARGE SCALE GENOMIC DNA]</scope>
    <source>
        <strain evidence="5 6">JEL0888</strain>
    </source>
</reference>
<dbReference type="PROSITE" id="PS51882">
    <property type="entry name" value="G_ALPHA"/>
    <property type="match status" value="2"/>
</dbReference>
<accession>A0ABR4NAW6</accession>
<dbReference type="InterPro" id="IPR002975">
    <property type="entry name" value="Fungi_Gprotein_alpha"/>
</dbReference>
<dbReference type="Gene3D" id="1.10.400.10">
    <property type="entry name" value="GI Alpha 1, domain 2-like"/>
    <property type="match status" value="2"/>
</dbReference>
<dbReference type="PRINTS" id="PR00318">
    <property type="entry name" value="GPROTEINA"/>
</dbReference>
<dbReference type="CDD" id="cd00066">
    <property type="entry name" value="G-alpha"/>
    <property type="match status" value="2"/>
</dbReference>
<dbReference type="Gene3D" id="3.40.50.300">
    <property type="entry name" value="P-loop containing nucleotide triphosphate hydrolases"/>
    <property type="match status" value="2"/>
</dbReference>
<dbReference type="InterPro" id="IPR011025">
    <property type="entry name" value="GproteinA_insert"/>
</dbReference>
<dbReference type="Proteomes" id="UP001527925">
    <property type="component" value="Unassembled WGS sequence"/>
</dbReference>
<dbReference type="PANTHER" id="PTHR10218:SF302">
    <property type="entry name" value="GUANINE NUCLEOTIDE-BINDING PROTEIN ALPHA-5 SUBUNIT"/>
    <property type="match status" value="1"/>
</dbReference>
<dbReference type="SMART" id="SM00275">
    <property type="entry name" value="G_alpha"/>
    <property type="match status" value="2"/>
</dbReference>
<dbReference type="SUPFAM" id="SSF52540">
    <property type="entry name" value="P-loop containing nucleoside triphosphate hydrolases"/>
    <property type="match status" value="2"/>
</dbReference>
<dbReference type="InterPro" id="IPR027417">
    <property type="entry name" value="P-loop_NTPase"/>
</dbReference>
<dbReference type="EMBL" id="JADGIZ020000015">
    <property type="protein sequence ID" value="KAL2916670.1"/>
    <property type="molecule type" value="Genomic_DNA"/>
</dbReference>
<dbReference type="Pfam" id="PF00503">
    <property type="entry name" value="G-alpha"/>
    <property type="match status" value="2"/>
</dbReference>